<evidence type="ECO:0000313" key="2">
    <source>
        <dbReference type="EMBL" id="PIO53965.1"/>
    </source>
</evidence>
<feature type="domain" description="Tc1-like transposase DDE" evidence="1">
    <location>
        <begin position="4"/>
        <end position="114"/>
    </location>
</feature>
<keyword evidence="3" id="KW-1185">Reference proteome</keyword>
<dbReference type="Proteomes" id="UP000230423">
    <property type="component" value="Unassembled WGS sequence"/>
</dbReference>
<name>A0A2G9T7P8_TELCI</name>
<sequence>RPAGERFDPRYIKATVKHNGGTLMVYGAFSLNGMGSLLRIQGKMTGQIYMDMIFDSVLPWAKRNMPAGWILQQDNGPKHTSKVVTAAFQQRHVKLFEWPSQSPDFNLIGKSWSDGVPSNHAQTRTRSLLNLSRNGMPYRRKPSGTSLKITGSLCSSN</sequence>
<organism evidence="2 3">
    <name type="scientific">Teladorsagia circumcincta</name>
    <name type="common">Brown stomach worm</name>
    <name type="synonym">Ostertagia circumcincta</name>
    <dbReference type="NCBI Taxonomy" id="45464"/>
    <lineage>
        <taxon>Eukaryota</taxon>
        <taxon>Metazoa</taxon>
        <taxon>Ecdysozoa</taxon>
        <taxon>Nematoda</taxon>
        <taxon>Chromadorea</taxon>
        <taxon>Rhabditida</taxon>
        <taxon>Rhabditina</taxon>
        <taxon>Rhabditomorpha</taxon>
        <taxon>Strongyloidea</taxon>
        <taxon>Trichostrongylidae</taxon>
        <taxon>Teladorsagia</taxon>
    </lineage>
</organism>
<proteinExistence type="predicted"/>
<feature type="non-terminal residue" evidence="2">
    <location>
        <position position="1"/>
    </location>
</feature>
<dbReference type="Pfam" id="PF13358">
    <property type="entry name" value="DDE_3"/>
    <property type="match status" value="1"/>
</dbReference>
<accession>A0A2G9T7P8</accession>
<reference evidence="2 3" key="1">
    <citation type="submission" date="2015-09" db="EMBL/GenBank/DDBJ databases">
        <title>Draft genome of the parasitic nematode Teladorsagia circumcincta isolate WARC Sus (inbred).</title>
        <authorList>
            <person name="Mitreva M."/>
        </authorList>
    </citation>
    <scope>NUCLEOTIDE SEQUENCE [LARGE SCALE GENOMIC DNA]</scope>
    <source>
        <strain evidence="2 3">S</strain>
    </source>
</reference>
<gene>
    <name evidence="2" type="ORF">TELCIR_24683</name>
</gene>
<dbReference type="AlphaFoldDB" id="A0A2G9T7P8"/>
<evidence type="ECO:0000313" key="3">
    <source>
        <dbReference type="Proteomes" id="UP000230423"/>
    </source>
</evidence>
<dbReference type="EMBL" id="KZ403615">
    <property type="protein sequence ID" value="PIO53965.1"/>
    <property type="molecule type" value="Genomic_DNA"/>
</dbReference>
<dbReference type="OrthoDB" id="3263820at2759"/>
<dbReference type="InterPro" id="IPR036397">
    <property type="entry name" value="RNaseH_sf"/>
</dbReference>
<dbReference type="Gene3D" id="3.30.420.10">
    <property type="entry name" value="Ribonuclease H-like superfamily/Ribonuclease H"/>
    <property type="match status" value="1"/>
</dbReference>
<dbReference type="InterPro" id="IPR038717">
    <property type="entry name" value="Tc1-like_DDE_dom"/>
</dbReference>
<evidence type="ECO:0000259" key="1">
    <source>
        <dbReference type="Pfam" id="PF13358"/>
    </source>
</evidence>
<dbReference type="GO" id="GO:0003676">
    <property type="term" value="F:nucleic acid binding"/>
    <property type="evidence" value="ECO:0007669"/>
    <property type="project" value="InterPro"/>
</dbReference>
<protein>
    <recommendedName>
        <fullName evidence="1">Tc1-like transposase DDE domain-containing protein</fullName>
    </recommendedName>
</protein>